<dbReference type="InterPro" id="IPR003593">
    <property type="entry name" value="AAA+_ATPase"/>
</dbReference>
<evidence type="ECO:0000256" key="4">
    <source>
        <dbReference type="ARBA" id="ARBA00023163"/>
    </source>
</evidence>
<dbReference type="Pfam" id="PF00158">
    <property type="entry name" value="Sigma54_activat"/>
    <property type="match status" value="1"/>
</dbReference>
<evidence type="ECO:0000313" key="8">
    <source>
        <dbReference type="Proteomes" id="UP000297597"/>
    </source>
</evidence>
<evidence type="ECO:0000256" key="1">
    <source>
        <dbReference type="ARBA" id="ARBA00022741"/>
    </source>
</evidence>
<dbReference type="PANTHER" id="PTHR32071">
    <property type="entry name" value="TRANSCRIPTIONAL REGULATORY PROTEIN"/>
    <property type="match status" value="1"/>
</dbReference>
<dbReference type="InterPro" id="IPR025944">
    <property type="entry name" value="Sigma_54_int_dom_CS"/>
</dbReference>
<dbReference type="Gene3D" id="1.10.8.60">
    <property type="match status" value="1"/>
</dbReference>
<dbReference type="SUPFAM" id="SSF46689">
    <property type="entry name" value="Homeodomain-like"/>
    <property type="match status" value="1"/>
</dbReference>
<gene>
    <name evidence="7" type="primary">vnfA</name>
    <name evidence="7" type="ORF">Pmgp_00860</name>
</gene>
<dbReference type="NCBIfam" id="TIGR00229">
    <property type="entry name" value="sensory_box"/>
    <property type="match status" value="1"/>
</dbReference>
<dbReference type="SMART" id="SM00091">
    <property type="entry name" value="PAS"/>
    <property type="match status" value="1"/>
</dbReference>
<keyword evidence="2" id="KW-0067">ATP-binding</keyword>
<dbReference type="InterPro" id="IPR036291">
    <property type="entry name" value="NAD(P)-bd_dom_sf"/>
</dbReference>
<keyword evidence="8" id="KW-1185">Reference proteome</keyword>
<dbReference type="FunFam" id="3.40.50.300:FF:000006">
    <property type="entry name" value="DNA-binding transcriptional regulator NtrC"/>
    <property type="match status" value="1"/>
</dbReference>
<dbReference type="CDD" id="cd00009">
    <property type="entry name" value="AAA"/>
    <property type="match status" value="1"/>
</dbReference>
<dbReference type="SUPFAM" id="SSF52540">
    <property type="entry name" value="P-loop containing nucleoside triphosphate hydrolases"/>
    <property type="match status" value="1"/>
</dbReference>
<comment type="caution">
    <text evidence="7">The sequence shown here is derived from an EMBL/GenBank/DDBJ whole genome shotgun (WGS) entry which is preliminary data.</text>
</comment>
<evidence type="ECO:0000259" key="6">
    <source>
        <dbReference type="PROSITE" id="PS50112"/>
    </source>
</evidence>
<dbReference type="SMART" id="SM00382">
    <property type="entry name" value="AAA"/>
    <property type="match status" value="1"/>
</dbReference>
<dbReference type="PROSITE" id="PS00675">
    <property type="entry name" value="SIGMA54_INTERACT_1"/>
    <property type="match status" value="1"/>
</dbReference>
<dbReference type="InterPro" id="IPR058031">
    <property type="entry name" value="AAA_lid_NorR"/>
</dbReference>
<proteinExistence type="predicted"/>
<organism evidence="7 8">
    <name type="scientific">Pelotomaculum propionicicum</name>
    <dbReference type="NCBI Taxonomy" id="258475"/>
    <lineage>
        <taxon>Bacteria</taxon>
        <taxon>Bacillati</taxon>
        <taxon>Bacillota</taxon>
        <taxon>Clostridia</taxon>
        <taxon>Eubacteriales</taxon>
        <taxon>Desulfotomaculaceae</taxon>
        <taxon>Pelotomaculum</taxon>
    </lineage>
</organism>
<dbReference type="GO" id="GO:0005524">
    <property type="term" value="F:ATP binding"/>
    <property type="evidence" value="ECO:0007669"/>
    <property type="project" value="UniProtKB-KW"/>
</dbReference>
<dbReference type="Proteomes" id="UP000297597">
    <property type="component" value="Unassembled WGS sequence"/>
</dbReference>
<dbReference type="OrthoDB" id="9803970at2"/>
<dbReference type="Gene3D" id="3.40.50.300">
    <property type="entry name" value="P-loop containing nucleotide triphosphate hydrolases"/>
    <property type="match status" value="1"/>
</dbReference>
<evidence type="ECO:0000313" key="7">
    <source>
        <dbReference type="EMBL" id="TEB12529.1"/>
    </source>
</evidence>
<dbReference type="SUPFAM" id="SSF51735">
    <property type="entry name" value="NAD(P)-binding Rossmann-fold domains"/>
    <property type="match status" value="1"/>
</dbReference>
<dbReference type="Pfam" id="PF00989">
    <property type="entry name" value="PAS"/>
    <property type="match status" value="1"/>
</dbReference>
<dbReference type="InterPro" id="IPR025662">
    <property type="entry name" value="Sigma_54_int_dom_ATP-bd_1"/>
</dbReference>
<dbReference type="SUPFAM" id="SSF55785">
    <property type="entry name" value="PYP-like sensor domain (PAS domain)"/>
    <property type="match status" value="1"/>
</dbReference>
<dbReference type="Gene3D" id="3.30.450.20">
    <property type="entry name" value="PAS domain"/>
    <property type="match status" value="1"/>
</dbReference>
<dbReference type="Gene3D" id="3.40.50.720">
    <property type="entry name" value="NAD(P)-binding Rossmann-like Domain"/>
    <property type="match status" value="1"/>
</dbReference>
<feature type="domain" description="PAS" evidence="6">
    <location>
        <begin position="118"/>
        <end position="166"/>
    </location>
</feature>
<dbReference type="RefSeq" id="WP_134212739.1">
    <property type="nucleotide sequence ID" value="NZ_QFFZ01000006.1"/>
</dbReference>
<evidence type="ECO:0000256" key="3">
    <source>
        <dbReference type="ARBA" id="ARBA00023015"/>
    </source>
</evidence>
<dbReference type="PROSITE" id="PS50112">
    <property type="entry name" value="PAS"/>
    <property type="match status" value="1"/>
</dbReference>
<dbReference type="InterPro" id="IPR035965">
    <property type="entry name" value="PAS-like_dom_sf"/>
</dbReference>
<dbReference type="Gene3D" id="1.10.10.60">
    <property type="entry name" value="Homeodomain-like"/>
    <property type="match status" value="1"/>
</dbReference>
<protein>
    <submittedName>
        <fullName evidence="7">Nitrogen fixation protein VnfA</fullName>
    </submittedName>
</protein>
<dbReference type="PANTHER" id="PTHR32071:SF57">
    <property type="entry name" value="C4-DICARBOXYLATE TRANSPORT TRANSCRIPTIONAL REGULATORY PROTEIN DCTD"/>
    <property type="match status" value="1"/>
</dbReference>
<dbReference type="Pfam" id="PF25601">
    <property type="entry name" value="AAA_lid_14"/>
    <property type="match status" value="1"/>
</dbReference>
<dbReference type="PROSITE" id="PS50045">
    <property type="entry name" value="SIGMA54_INTERACT_4"/>
    <property type="match status" value="1"/>
</dbReference>
<keyword evidence="4" id="KW-0804">Transcription</keyword>
<dbReference type="InterPro" id="IPR027417">
    <property type="entry name" value="P-loop_NTPase"/>
</dbReference>
<sequence length="569" mass="63360">MKLVRVAIVGGGRGGYSVLRMLKEIKEVEIVGISDVEPEAPGIVAAQEEGISVTRDFNELLSLPDLDVIIETTGLPEVRDKIQQNISSKTALMEAKAANLIITILKEKKEELLEIKRVKSQLSAILDSVQEAIEVADINGNIQYVNNAFSRVTGISEKDRIGQNIFEASPDGALASVLKTGKLVFGHRTKVGGSNAEVVSNAAPINVDGIMEGGVVVFQHFTDVMNIMEELKKSTTIIESLTDKLGQVTTSKYTFDDILGNSDELKRCINLAEKSARSNTTVLLLGESGTGKELFAHAIHSSSMRRENPFIKVNCAAIPETLLESEFFGYAKGAFTGAVKSKIGKFELAHSGTIFLDEIGDMNLILQGKLLRVLQEMEFERVGGNQTIKVDVRVIAATNRNLRELIRQGKFREDLFYRLNVVEITIPPLRVRKEDLPVLLDNLIVKLNRKLGKKVRGVSKEAEEMLYNFDWPGNVRELENVIERVMVTMDEEIINKKNLSQQMNQFRISHDRDIELITIDQMEEMLIRKAVAKFGNTVEGKRRASQALNISLATLYNKLKRQKPTNIKI</sequence>
<dbReference type="InterPro" id="IPR000014">
    <property type="entry name" value="PAS"/>
</dbReference>
<name>A0A4Y7RUW7_9FIRM</name>
<keyword evidence="1" id="KW-0547">Nucleotide-binding</keyword>
<dbReference type="AlphaFoldDB" id="A0A4Y7RUW7"/>
<dbReference type="InterPro" id="IPR009057">
    <property type="entry name" value="Homeodomain-like_sf"/>
</dbReference>
<feature type="domain" description="Sigma-54 factor interaction" evidence="5">
    <location>
        <begin position="258"/>
        <end position="487"/>
    </location>
</feature>
<dbReference type="InterPro" id="IPR013767">
    <property type="entry name" value="PAS_fold"/>
</dbReference>
<evidence type="ECO:0000259" key="5">
    <source>
        <dbReference type="PROSITE" id="PS50045"/>
    </source>
</evidence>
<accession>A0A4Y7RUW7</accession>
<dbReference type="EMBL" id="QFFZ01000006">
    <property type="protein sequence ID" value="TEB12529.1"/>
    <property type="molecule type" value="Genomic_DNA"/>
</dbReference>
<keyword evidence="3" id="KW-0805">Transcription regulation</keyword>
<dbReference type="CDD" id="cd00130">
    <property type="entry name" value="PAS"/>
    <property type="match status" value="1"/>
</dbReference>
<reference evidence="7 8" key="1">
    <citation type="journal article" date="2018" name="Environ. Microbiol.">
        <title>Novel energy conservation strategies and behaviour of Pelotomaculum schinkii driving syntrophic propionate catabolism.</title>
        <authorList>
            <person name="Hidalgo-Ahumada C.A.P."/>
            <person name="Nobu M.K."/>
            <person name="Narihiro T."/>
            <person name="Tamaki H."/>
            <person name="Liu W.T."/>
            <person name="Kamagata Y."/>
            <person name="Stams A.J.M."/>
            <person name="Imachi H."/>
            <person name="Sousa D.Z."/>
        </authorList>
    </citation>
    <scope>NUCLEOTIDE SEQUENCE [LARGE SCALE GENOMIC DNA]</scope>
    <source>
        <strain evidence="7 8">MGP</strain>
    </source>
</reference>
<dbReference type="GO" id="GO:0006355">
    <property type="term" value="P:regulation of DNA-templated transcription"/>
    <property type="evidence" value="ECO:0007669"/>
    <property type="project" value="InterPro"/>
</dbReference>
<dbReference type="PROSITE" id="PS00688">
    <property type="entry name" value="SIGMA54_INTERACT_3"/>
    <property type="match status" value="1"/>
</dbReference>
<evidence type="ECO:0000256" key="2">
    <source>
        <dbReference type="ARBA" id="ARBA00022840"/>
    </source>
</evidence>
<dbReference type="InterPro" id="IPR002078">
    <property type="entry name" value="Sigma_54_int"/>
</dbReference>